<accession>A0A1H8J1C3</accession>
<dbReference type="OrthoDB" id="7726458at2"/>
<sequence>MIILDADLSRVRRDRDFGRIEALVSLWVKESGRHVRPIRLTTNVPIRGNGPVRARLIQDAAALAARGLAPDTSLPRVA</sequence>
<dbReference type="RefSeq" id="WP_091845913.1">
    <property type="nucleotide sequence ID" value="NZ_FOCM01000006.1"/>
</dbReference>
<protein>
    <submittedName>
        <fullName evidence="1">Uncharacterized protein</fullName>
    </submittedName>
</protein>
<keyword evidence="2" id="KW-1185">Reference proteome</keyword>
<reference evidence="2" key="1">
    <citation type="submission" date="2016-10" db="EMBL/GenBank/DDBJ databases">
        <authorList>
            <person name="Varghese N."/>
            <person name="Submissions S."/>
        </authorList>
    </citation>
    <scope>NUCLEOTIDE SEQUENCE [LARGE SCALE GENOMIC DNA]</scope>
    <source>
        <strain evidence="2">DSM 26893</strain>
    </source>
</reference>
<dbReference type="EMBL" id="FOCM01000006">
    <property type="protein sequence ID" value="SEN74624.1"/>
    <property type="molecule type" value="Genomic_DNA"/>
</dbReference>
<proteinExistence type="predicted"/>
<organism evidence="1 2">
    <name type="scientific">Palleronia pelagia</name>
    <dbReference type="NCBI Taxonomy" id="387096"/>
    <lineage>
        <taxon>Bacteria</taxon>
        <taxon>Pseudomonadati</taxon>
        <taxon>Pseudomonadota</taxon>
        <taxon>Alphaproteobacteria</taxon>
        <taxon>Rhodobacterales</taxon>
        <taxon>Roseobacteraceae</taxon>
        <taxon>Palleronia</taxon>
    </lineage>
</organism>
<dbReference type="AlphaFoldDB" id="A0A1H8J1C3"/>
<evidence type="ECO:0000313" key="2">
    <source>
        <dbReference type="Proteomes" id="UP000199372"/>
    </source>
</evidence>
<name>A0A1H8J1C3_9RHOB</name>
<evidence type="ECO:0000313" key="1">
    <source>
        <dbReference type="EMBL" id="SEN74624.1"/>
    </source>
</evidence>
<dbReference type="Proteomes" id="UP000199372">
    <property type="component" value="Unassembled WGS sequence"/>
</dbReference>
<gene>
    <name evidence="1" type="ORF">SAMN04488011_10630</name>
</gene>